<dbReference type="PROSITE" id="PS00226">
    <property type="entry name" value="IF_ROD_1"/>
    <property type="match status" value="1"/>
</dbReference>
<dbReference type="Pfam" id="PF00038">
    <property type="entry name" value="Filament"/>
    <property type="match status" value="1"/>
</dbReference>
<dbReference type="FunFam" id="1.20.5.1160:FF:000001">
    <property type="entry name" value="Keratin type II"/>
    <property type="match status" value="1"/>
</dbReference>
<feature type="coiled-coil region" evidence="5">
    <location>
        <begin position="214"/>
        <end position="376"/>
    </location>
</feature>
<dbReference type="GO" id="GO:0005886">
    <property type="term" value="C:plasma membrane"/>
    <property type="evidence" value="ECO:0007669"/>
    <property type="project" value="TreeGrafter"/>
</dbReference>
<dbReference type="InterPro" id="IPR002957">
    <property type="entry name" value="Keratin_I"/>
</dbReference>
<keyword evidence="2 5" id="KW-0175">Coiled coil</keyword>
<dbReference type="Pfam" id="PF04732">
    <property type="entry name" value="Filament_head"/>
    <property type="match status" value="1"/>
</dbReference>
<dbReference type="GO" id="GO:0045109">
    <property type="term" value="P:intermediate filament organization"/>
    <property type="evidence" value="ECO:0007669"/>
    <property type="project" value="TreeGrafter"/>
</dbReference>
<dbReference type="AlphaFoldDB" id="A0A286XWC8"/>
<evidence type="ECO:0000256" key="2">
    <source>
        <dbReference type="ARBA" id="ARBA00023054"/>
    </source>
</evidence>
<name>A0A286XWC8_CAVPO</name>
<evidence type="ECO:0000256" key="6">
    <source>
        <dbReference type="SAM" id="MobiDB-lite"/>
    </source>
</evidence>
<dbReference type="VEuPathDB" id="HostDB:ENSCPOG00000014881"/>
<evidence type="ECO:0000313" key="8">
    <source>
        <dbReference type="Ensembl" id="ENSCPOP00000029594.1"/>
    </source>
</evidence>
<dbReference type="Gene3D" id="1.20.5.500">
    <property type="entry name" value="Single helix bin"/>
    <property type="match status" value="1"/>
</dbReference>
<dbReference type="FunFam" id="1.20.5.170:FF:000002">
    <property type="entry name" value="Type I keratin KA11"/>
    <property type="match status" value="1"/>
</dbReference>
<dbReference type="GeneTree" id="ENSGT00940000160203"/>
<dbReference type="PRINTS" id="PR01248">
    <property type="entry name" value="TYPE1KERATIN"/>
</dbReference>
<dbReference type="EMBL" id="AAKN02015063">
    <property type="status" value="NOT_ANNOTATED_CDS"/>
    <property type="molecule type" value="Genomic_DNA"/>
</dbReference>
<dbReference type="SMART" id="SM01391">
    <property type="entry name" value="Filament"/>
    <property type="match status" value="1"/>
</dbReference>
<reference evidence="8" key="2">
    <citation type="submission" date="2025-08" db="UniProtKB">
        <authorList>
            <consortium name="Ensembl"/>
        </authorList>
    </citation>
    <scope>IDENTIFICATION</scope>
    <source>
        <strain evidence="8">2N</strain>
    </source>
</reference>
<dbReference type="Gene3D" id="1.20.5.170">
    <property type="match status" value="1"/>
</dbReference>
<sequence>MSIPTSSRQGPQLQTSPQVWVWGSSGFGVCWKALSTIPACGRISALFPAVGGILWPGSSNLWRGGCGATAVRRVGHPPPHAAPAPASLRPGGGAGQALRSLLGYKAASQRLHLLRVPAQPFQRTPRSSVDMSHHPSGLRASVSATSYRRTFGPPPSLSPGAFSYSSSSRFSSSRLLGSASPSSSVRLGSFRAPRVGALRLPSERLDFSMAEALNQEFLATRSNEKQELQELNDRFANFIEKVRFLEQQNAALRGELSQARGQEPARADQLCQQELRELRRELELLGRERDRVQVERDGLAEDLAALKQRLEEETRKREDAEHNLVLFRKDVDDATLSRLELERKIESLMDEIEFLKKLHEEELRDLQVSVESQQVQQVEVEATVKPELTAALRDIRAQYESIAAKNLQEAEEWYKSKYADLSDAANRNHEALRQAKQEMNESRRQIQSLTCEVDGLRGTNEALLRQLRELEEQFALEAGGYQAGAARLEEELRQLKEEMARHLREYQELLNVKMALDIEIATYRKLLEGEESRISVPIHSFASLSMKTTVPEVEPSQDSHSRKMVLIRTIETRDGEQVVTESQKEQHNGLDKSSTHSY</sequence>
<dbReference type="PANTHER" id="PTHR45652:SF14">
    <property type="entry name" value="PERIPHERIN"/>
    <property type="match status" value="1"/>
</dbReference>
<dbReference type="Proteomes" id="UP000005447">
    <property type="component" value="Unassembled WGS sequence"/>
</dbReference>
<proteinExistence type="inferred from homology"/>
<dbReference type="SUPFAM" id="SSF64593">
    <property type="entry name" value="Intermediate filament protein, coiled coil region"/>
    <property type="match status" value="2"/>
</dbReference>
<dbReference type="STRING" id="10141.ENSCPOP00000029594"/>
<keyword evidence="1 4" id="KW-0403">Intermediate filament</keyword>
<feature type="domain" description="IF rod" evidence="7">
    <location>
        <begin position="224"/>
        <end position="534"/>
    </location>
</feature>
<evidence type="ECO:0000259" key="7">
    <source>
        <dbReference type="PROSITE" id="PS51842"/>
    </source>
</evidence>
<gene>
    <name evidence="8" type="primary">PRPH</name>
</gene>
<evidence type="ECO:0000313" key="9">
    <source>
        <dbReference type="Proteomes" id="UP000005447"/>
    </source>
</evidence>
<keyword evidence="9" id="KW-1185">Reference proteome</keyword>
<dbReference type="GO" id="GO:0005737">
    <property type="term" value="C:cytoplasm"/>
    <property type="evidence" value="ECO:0007669"/>
    <property type="project" value="TreeGrafter"/>
</dbReference>
<evidence type="ECO:0000256" key="4">
    <source>
        <dbReference type="RuleBase" id="RU000685"/>
    </source>
</evidence>
<protein>
    <submittedName>
        <fullName evidence="8">Peripherin</fullName>
    </submittedName>
</protein>
<comment type="similarity">
    <text evidence="3 4">Belongs to the intermediate filament family.</text>
</comment>
<dbReference type="FunCoup" id="A0A286XWC8">
    <property type="interactions" value="193"/>
</dbReference>
<organism evidence="8 9">
    <name type="scientific">Cavia porcellus</name>
    <name type="common">Guinea pig</name>
    <dbReference type="NCBI Taxonomy" id="10141"/>
    <lineage>
        <taxon>Eukaryota</taxon>
        <taxon>Metazoa</taxon>
        <taxon>Chordata</taxon>
        <taxon>Craniata</taxon>
        <taxon>Vertebrata</taxon>
        <taxon>Euteleostomi</taxon>
        <taxon>Mammalia</taxon>
        <taxon>Eutheria</taxon>
        <taxon>Euarchontoglires</taxon>
        <taxon>Glires</taxon>
        <taxon>Rodentia</taxon>
        <taxon>Hystricomorpha</taxon>
        <taxon>Caviidae</taxon>
        <taxon>Cavia</taxon>
    </lineage>
</organism>
<dbReference type="PANTHER" id="PTHR45652">
    <property type="entry name" value="GLIAL FIBRILLARY ACIDIC PROTEIN"/>
    <property type="match status" value="1"/>
</dbReference>
<evidence type="ECO:0000256" key="1">
    <source>
        <dbReference type="ARBA" id="ARBA00022754"/>
    </source>
</evidence>
<reference evidence="9" key="1">
    <citation type="journal article" date="2011" name="Nature">
        <title>A high-resolution map of human evolutionary constraint using 29 mammals.</title>
        <authorList>
            <person name="Lindblad-Toh K."/>
            <person name="Garber M."/>
            <person name="Zuk O."/>
            <person name="Lin M.F."/>
            <person name="Parker B.J."/>
            <person name="Washietl S."/>
            <person name="Kheradpour P."/>
            <person name="Ernst J."/>
            <person name="Jordan G."/>
            <person name="Mauceli E."/>
            <person name="Ward L.D."/>
            <person name="Lowe C.B."/>
            <person name="Holloway A.K."/>
            <person name="Clamp M."/>
            <person name="Gnerre S."/>
            <person name="Alfoldi J."/>
            <person name="Beal K."/>
            <person name="Chang J."/>
            <person name="Clawson H."/>
            <person name="Cuff J."/>
            <person name="Di Palma F."/>
            <person name="Fitzgerald S."/>
            <person name="Flicek P."/>
            <person name="Guttman M."/>
            <person name="Hubisz M.J."/>
            <person name="Jaffe D.B."/>
            <person name="Jungreis I."/>
            <person name="Kent W.J."/>
            <person name="Kostka D."/>
            <person name="Lara M."/>
            <person name="Martins A.L."/>
            <person name="Massingham T."/>
            <person name="Moltke I."/>
            <person name="Raney B.J."/>
            <person name="Rasmussen M.D."/>
            <person name="Robinson J."/>
            <person name="Stark A."/>
            <person name="Vilella A.J."/>
            <person name="Wen J."/>
            <person name="Xie X."/>
            <person name="Zody M.C."/>
            <person name="Baldwin J."/>
            <person name="Bloom T."/>
            <person name="Chin C.W."/>
            <person name="Heiman D."/>
            <person name="Nicol R."/>
            <person name="Nusbaum C."/>
            <person name="Young S."/>
            <person name="Wilkinson J."/>
            <person name="Worley K.C."/>
            <person name="Kovar C.L."/>
            <person name="Muzny D.M."/>
            <person name="Gibbs R.A."/>
            <person name="Cree A."/>
            <person name="Dihn H.H."/>
            <person name="Fowler G."/>
            <person name="Jhangiani S."/>
            <person name="Joshi V."/>
            <person name="Lee S."/>
            <person name="Lewis L.R."/>
            <person name="Nazareth L.V."/>
            <person name="Okwuonu G."/>
            <person name="Santibanez J."/>
            <person name="Warren W.C."/>
            <person name="Mardis E.R."/>
            <person name="Weinstock G.M."/>
            <person name="Wilson R.K."/>
            <person name="Delehaunty K."/>
            <person name="Dooling D."/>
            <person name="Fronik C."/>
            <person name="Fulton L."/>
            <person name="Fulton B."/>
            <person name="Graves T."/>
            <person name="Minx P."/>
            <person name="Sodergren E."/>
            <person name="Birney E."/>
            <person name="Margulies E.H."/>
            <person name="Herrero J."/>
            <person name="Green E.D."/>
            <person name="Haussler D."/>
            <person name="Siepel A."/>
            <person name="Goldman N."/>
            <person name="Pollard K.S."/>
            <person name="Pedersen J.S."/>
            <person name="Lander E.S."/>
            <person name="Kellis M."/>
        </authorList>
    </citation>
    <scope>NUCLEOTIDE SEQUENCE [LARGE SCALE GENOMIC DNA]</scope>
    <source>
        <strain evidence="9">2N</strain>
    </source>
</reference>
<feature type="coiled-coil region" evidence="5">
    <location>
        <begin position="421"/>
        <end position="512"/>
    </location>
</feature>
<dbReference type="InterPro" id="IPR039008">
    <property type="entry name" value="IF_rod_dom"/>
</dbReference>
<feature type="region of interest" description="Disordered" evidence="6">
    <location>
        <begin position="575"/>
        <end position="598"/>
    </location>
</feature>
<dbReference type="GO" id="GO:0005200">
    <property type="term" value="F:structural constituent of cytoskeleton"/>
    <property type="evidence" value="ECO:0007669"/>
    <property type="project" value="TreeGrafter"/>
</dbReference>
<dbReference type="InParanoid" id="A0A286XWC8"/>
<dbReference type="InterPro" id="IPR050405">
    <property type="entry name" value="Intermediate_filament"/>
</dbReference>
<dbReference type="FunFam" id="1.20.5.500:FF:000001">
    <property type="entry name" value="Type II keratin 23"/>
    <property type="match status" value="1"/>
</dbReference>
<dbReference type="PROSITE" id="PS51842">
    <property type="entry name" value="IF_ROD_2"/>
    <property type="match status" value="1"/>
</dbReference>
<dbReference type="InterPro" id="IPR018039">
    <property type="entry name" value="IF_conserved"/>
</dbReference>
<dbReference type="OMA" id="MSHHPAG"/>
<evidence type="ECO:0000256" key="3">
    <source>
        <dbReference type="ARBA" id="ARBA00061646"/>
    </source>
</evidence>
<reference evidence="8" key="3">
    <citation type="submission" date="2025-09" db="UniProtKB">
        <authorList>
            <consortium name="Ensembl"/>
        </authorList>
    </citation>
    <scope>IDENTIFICATION</scope>
    <source>
        <strain evidence="8">2N</strain>
    </source>
</reference>
<dbReference type="InterPro" id="IPR006821">
    <property type="entry name" value="Intermed_filament_DNA-bd"/>
</dbReference>
<evidence type="ECO:0000256" key="5">
    <source>
        <dbReference type="SAM" id="Coils"/>
    </source>
</evidence>
<dbReference type="Gene3D" id="1.20.5.1160">
    <property type="entry name" value="Vasodilator-stimulated phosphoprotein"/>
    <property type="match status" value="1"/>
</dbReference>
<dbReference type="GO" id="GO:0030424">
    <property type="term" value="C:axon"/>
    <property type="evidence" value="ECO:0007669"/>
    <property type="project" value="TreeGrafter"/>
</dbReference>
<dbReference type="Ensembl" id="ENSCPOT00000037297.1">
    <property type="protein sequence ID" value="ENSCPOP00000029594.1"/>
    <property type="gene ID" value="ENSCPOG00000014881.4"/>
</dbReference>
<dbReference type="GO" id="GO:0045098">
    <property type="term" value="C:type III intermediate filament"/>
    <property type="evidence" value="ECO:0007669"/>
    <property type="project" value="TreeGrafter"/>
</dbReference>
<dbReference type="Bgee" id="ENSCPOG00000014881">
    <property type="expression patterns" value="Expressed in pituitary gland and 9 other cell types or tissues"/>
</dbReference>
<accession>A0A286XWC8</accession>